<dbReference type="PROSITE" id="PS00236">
    <property type="entry name" value="NEUROTR_ION_CHANNEL"/>
    <property type="match status" value="1"/>
</dbReference>
<evidence type="ECO:0000256" key="14">
    <source>
        <dbReference type="ARBA" id="ARBA00023286"/>
    </source>
</evidence>
<keyword evidence="3" id="KW-1003">Cell membrane</keyword>
<evidence type="ECO:0000256" key="9">
    <source>
        <dbReference type="ARBA" id="ARBA00023136"/>
    </source>
</evidence>
<evidence type="ECO:0000313" key="23">
    <source>
        <dbReference type="Proteomes" id="UP000008281"/>
    </source>
</evidence>
<comment type="subunit">
    <text evidence="17">Neuronal AChR seems to be composed of two different type of subunits: alpha and beta.</text>
</comment>
<keyword evidence="6 19" id="KW-1133">Transmembrane helix</keyword>
<dbReference type="InterPro" id="IPR018000">
    <property type="entry name" value="Neurotransmitter_ion_chnl_CS"/>
</dbReference>
<keyword evidence="23" id="KW-1185">Reference proteome</keyword>
<dbReference type="FunFam" id="1.20.58.390:FF:000140">
    <property type="entry name" value="Neuronal acetylcholine receptor subunit eat-2"/>
    <property type="match status" value="1"/>
</dbReference>
<dbReference type="FunFam" id="1.20.58.390:FF:000128">
    <property type="entry name" value="Neuronal acetylcholine receptor subunit eat-2"/>
    <property type="match status" value="1"/>
</dbReference>
<evidence type="ECO:0000256" key="16">
    <source>
        <dbReference type="ARBA" id="ARBA00034104"/>
    </source>
</evidence>
<evidence type="ECO:0000256" key="5">
    <source>
        <dbReference type="ARBA" id="ARBA00022729"/>
    </source>
</evidence>
<evidence type="ECO:0000256" key="15">
    <source>
        <dbReference type="ARBA" id="ARBA00023303"/>
    </source>
</evidence>
<feature type="domain" description="Neurotransmitter-gated ion-channel ligand-binding" evidence="20">
    <location>
        <begin position="29"/>
        <end position="238"/>
    </location>
</feature>
<keyword evidence="4 19" id="KW-0812">Transmembrane</keyword>
<dbReference type="Gene3D" id="2.70.170.10">
    <property type="entry name" value="Neurotransmitter-gated ion-channel ligand-binding domain"/>
    <property type="match status" value="1"/>
</dbReference>
<dbReference type="PRINTS" id="PR00254">
    <property type="entry name" value="NICOTINICR"/>
</dbReference>
<evidence type="ECO:0000256" key="13">
    <source>
        <dbReference type="ARBA" id="ARBA00023257"/>
    </source>
</evidence>
<proteinExistence type="inferred from homology"/>
<evidence type="ECO:0000313" key="22">
    <source>
        <dbReference type="EMBL" id="EFP07617.1"/>
    </source>
</evidence>
<dbReference type="NCBIfam" id="TIGR00860">
    <property type="entry name" value="LIC"/>
    <property type="match status" value="1"/>
</dbReference>
<accession>E3LRP0</accession>
<keyword evidence="14" id="KW-1071">Ligand-gated ion channel</keyword>
<reference evidence="22" key="1">
    <citation type="submission" date="2007-07" db="EMBL/GenBank/DDBJ databases">
        <title>PCAP assembly of the Caenorhabditis remanei genome.</title>
        <authorList>
            <consortium name="The Caenorhabditis remanei Sequencing Consortium"/>
            <person name="Wilson R.K."/>
        </authorList>
    </citation>
    <scope>NUCLEOTIDE SEQUENCE [LARGE SCALE GENOMIC DNA]</scope>
    <source>
        <strain evidence="22">PB4641</strain>
    </source>
</reference>
<keyword evidence="2 19" id="KW-0813">Transport</keyword>
<dbReference type="InterPro" id="IPR002394">
    <property type="entry name" value="Nicotinic_acetylcholine_rcpt"/>
</dbReference>
<dbReference type="PRINTS" id="PR00252">
    <property type="entry name" value="NRIONCHANNEL"/>
</dbReference>
<feature type="transmembrane region" description="Helical" evidence="19">
    <location>
        <begin position="300"/>
        <end position="327"/>
    </location>
</feature>
<keyword evidence="9 19" id="KW-0472">Membrane</keyword>
<protein>
    <recommendedName>
        <fullName evidence="18">Neuronal acetylcholine receptor subunit eat-2</fullName>
    </recommendedName>
</protein>
<dbReference type="InterPro" id="IPR038050">
    <property type="entry name" value="Neuro_actylchol_rec"/>
</dbReference>
<evidence type="ECO:0000256" key="6">
    <source>
        <dbReference type="ARBA" id="ARBA00022989"/>
    </source>
</evidence>
<keyword evidence="7" id="KW-0770">Synapse</keyword>
<evidence type="ECO:0000256" key="19">
    <source>
        <dbReference type="RuleBase" id="RU000687"/>
    </source>
</evidence>
<dbReference type="InterPro" id="IPR006029">
    <property type="entry name" value="Neurotrans-gated_channel_TM"/>
</dbReference>
<dbReference type="GO" id="GO:0004888">
    <property type="term" value="F:transmembrane signaling receptor activity"/>
    <property type="evidence" value="ECO:0007669"/>
    <property type="project" value="InterPro"/>
</dbReference>
<dbReference type="Pfam" id="PF02932">
    <property type="entry name" value="Neur_chan_memb"/>
    <property type="match status" value="1"/>
</dbReference>
<dbReference type="CTD" id="9815775"/>
<feature type="transmembrane region" description="Helical" evidence="19">
    <location>
        <begin position="270"/>
        <end position="288"/>
    </location>
</feature>
<evidence type="ECO:0000256" key="10">
    <source>
        <dbReference type="ARBA" id="ARBA00023157"/>
    </source>
</evidence>
<dbReference type="GO" id="GO:0045211">
    <property type="term" value="C:postsynaptic membrane"/>
    <property type="evidence" value="ECO:0007669"/>
    <property type="project" value="UniProtKB-SubCell"/>
</dbReference>
<dbReference type="RefSeq" id="XP_003113705.2">
    <property type="nucleotide sequence ID" value="XM_003113657.2"/>
</dbReference>
<keyword evidence="10" id="KW-1015">Disulfide bond</keyword>
<dbReference type="Gene3D" id="1.20.58.390">
    <property type="entry name" value="Neurotransmitter-gated ion-channel transmembrane domain"/>
    <property type="match status" value="2"/>
</dbReference>
<evidence type="ECO:0000256" key="8">
    <source>
        <dbReference type="ARBA" id="ARBA00023065"/>
    </source>
</evidence>
<evidence type="ECO:0000256" key="7">
    <source>
        <dbReference type="ARBA" id="ARBA00023018"/>
    </source>
</evidence>
<evidence type="ECO:0000256" key="4">
    <source>
        <dbReference type="ARBA" id="ARBA00022692"/>
    </source>
</evidence>
<feature type="transmembrane region" description="Helical" evidence="19">
    <location>
        <begin position="450"/>
        <end position="469"/>
    </location>
</feature>
<dbReference type="GO" id="GO:0022848">
    <property type="term" value="F:acetylcholine-gated monoatomic cation-selective channel activity"/>
    <property type="evidence" value="ECO:0007669"/>
    <property type="project" value="InterPro"/>
</dbReference>
<evidence type="ECO:0000256" key="2">
    <source>
        <dbReference type="ARBA" id="ARBA00022448"/>
    </source>
</evidence>
<dbReference type="EMBL" id="DS268413">
    <property type="protein sequence ID" value="EFP07617.1"/>
    <property type="molecule type" value="Genomic_DNA"/>
</dbReference>
<keyword evidence="11" id="KW-0675">Receptor</keyword>
<dbReference type="InterPro" id="IPR006201">
    <property type="entry name" value="Neur_channel"/>
</dbReference>
<feature type="domain" description="Neurotransmitter-gated ion-channel transmembrane" evidence="21">
    <location>
        <begin position="246"/>
        <end position="467"/>
    </location>
</feature>
<dbReference type="PANTHER" id="PTHR18945">
    <property type="entry name" value="NEUROTRANSMITTER GATED ION CHANNEL"/>
    <property type="match status" value="1"/>
</dbReference>
<evidence type="ECO:0000256" key="12">
    <source>
        <dbReference type="ARBA" id="ARBA00023180"/>
    </source>
</evidence>
<dbReference type="OMA" id="FNSANEH"/>
<keyword evidence="8 19" id="KW-0406">Ion transport</keyword>
<dbReference type="GeneID" id="9815775"/>
<dbReference type="HOGENOM" id="CLU_018074_1_0_1"/>
<dbReference type="SUPFAM" id="SSF63712">
    <property type="entry name" value="Nicotinic receptor ligand binding domain-like"/>
    <property type="match status" value="1"/>
</dbReference>
<evidence type="ECO:0000259" key="20">
    <source>
        <dbReference type="Pfam" id="PF02931"/>
    </source>
</evidence>
<feature type="transmembrane region" description="Helical" evidence="19">
    <location>
        <begin position="239"/>
        <end position="258"/>
    </location>
</feature>
<keyword evidence="13" id="KW-0628">Postsynaptic cell membrane</keyword>
<dbReference type="OrthoDB" id="5975154at2759"/>
<dbReference type="KEGG" id="crq:GCK72_006580"/>
<gene>
    <name evidence="22" type="primary">Cre-eat-2</name>
    <name evidence="22" type="ORF">CRE_26372</name>
</gene>
<comment type="similarity">
    <text evidence="1">Belongs to the ligand-gated ion channel (TC 1.A.9) family. Acetylcholine receptor (TC 1.A.9.1) subfamily.</text>
</comment>
<evidence type="ECO:0000256" key="17">
    <source>
        <dbReference type="ARBA" id="ARBA00065847"/>
    </source>
</evidence>
<dbReference type="Proteomes" id="UP000008281">
    <property type="component" value="Unassembled WGS sequence"/>
</dbReference>
<evidence type="ECO:0000256" key="3">
    <source>
        <dbReference type="ARBA" id="ARBA00022475"/>
    </source>
</evidence>
<dbReference type="InterPro" id="IPR006202">
    <property type="entry name" value="Neur_chan_lig-bd"/>
</dbReference>
<dbReference type="InterPro" id="IPR036734">
    <property type="entry name" value="Neur_chan_lig-bd_sf"/>
</dbReference>
<keyword evidence="12" id="KW-0325">Glycoprotein</keyword>
<dbReference type="STRING" id="31234.E3LRP0"/>
<dbReference type="Pfam" id="PF02931">
    <property type="entry name" value="Neur_chan_LBD"/>
    <property type="match status" value="1"/>
</dbReference>
<dbReference type="eggNOG" id="KOG3646">
    <property type="taxonomic scope" value="Eukaryota"/>
</dbReference>
<dbReference type="InterPro" id="IPR036719">
    <property type="entry name" value="Neuro-gated_channel_TM_sf"/>
</dbReference>
<dbReference type="AlphaFoldDB" id="E3LRP0"/>
<dbReference type="InParanoid" id="E3LRP0"/>
<keyword evidence="15 19" id="KW-0407">Ion channel</keyword>
<evidence type="ECO:0000256" key="11">
    <source>
        <dbReference type="ARBA" id="ARBA00023170"/>
    </source>
</evidence>
<dbReference type="SUPFAM" id="SSF90112">
    <property type="entry name" value="Neurotransmitter-gated ion-channel transmembrane pore"/>
    <property type="match status" value="1"/>
</dbReference>
<feature type="chain" id="PRO_5022263729" description="Neuronal acetylcholine receptor subunit eat-2" evidence="19">
    <location>
        <begin position="26"/>
        <end position="486"/>
    </location>
</feature>
<dbReference type="FunCoup" id="E3LRP0">
    <property type="interactions" value="9"/>
</dbReference>
<dbReference type="CDD" id="cd18997">
    <property type="entry name" value="LGIC_ECD_nAChR"/>
    <property type="match status" value="1"/>
</dbReference>
<evidence type="ECO:0000256" key="1">
    <source>
        <dbReference type="ARBA" id="ARBA00009237"/>
    </source>
</evidence>
<comment type="subcellular location">
    <subcellularLocation>
        <location evidence="16">Postsynaptic cell membrane</location>
        <topology evidence="16">Multi-pass membrane protein</topology>
    </subcellularLocation>
</comment>
<keyword evidence="5 19" id="KW-0732">Signal</keyword>
<organism evidence="23">
    <name type="scientific">Caenorhabditis remanei</name>
    <name type="common">Caenorhabditis vulgaris</name>
    <dbReference type="NCBI Taxonomy" id="31234"/>
    <lineage>
        <taxon>Eukaryota</taxon>
        <taxon>Metazoa</taxon>
        <taxon>Ecdysozoa</taxon>
        <taxon>Nematoda</taxon>
        <taxon>Chromadorea</taxon>
        <taxon>Rhabditida</taxon>
        <taxon>Rhabditina</taxon>
        <taxon>Rhabditomorpha</taxon>
        <taxon>Rhabditoidea</taxon>
        <taxon>Rhabditidae</taxon>
        <taxon>Peloderinae</taxon>
        <taxon>Caenorhabditis</taxon>
    </lineage>
</organism>
<feature type="signal peptide" evidence="19">
    <location>
        <begin position="1"/>
        <end position="25"/>
    </location>
</feature>
<evidence type="ECO:0000259" key="21">
    <source>
        <dbReference type="Pfam" id="PF02932"/>
    </source>
</evidence>
<dbReference type="CDD" id="cd19051">
    <property type="entry name" value="LGIC_TM_cation"/>
    <property type="match status" value="1"/>
</dbReference>
<evidence type="ECO:0000256" key="18">
    <source>
        <dbReference type="ARBA" id="ARBA00074172"/>
    </source>
</evidence>
<dbReference type="FunFam" id="2.70.170.10:FF:000016">
    <property type="entry name" value="Nicotinic acetylcholine receptor subunit"/>
    <property type="match status" value="1"/>
</dbReference>
<sequence length="486" mass="56669">MNFYFFLFLKLFTIYLCFLTKSVDSSDDEYRLLKDLREGYDPMERPVSDHMKPVNVKLRLILQQLVDVDEKNQVITLVVWTQYTWSDYKMKWSPDEYGNITTLQIPYGTLWKPDILLFNSANEHFDSSFPVNMVVSSDGSVLFAPPGIMQFSCSLSMTWFPYDEQVCYLKFGSWTYGKKLDLQIDDADLPDGHKMDLQYYVPNGEFDLISTPAFRKSTTFLDETYVELYFHMHLKRRTMYYGLNWIIPSILISLSNILGFTMPVECGEKVTLQITNFLSIMVFLAMVSEVAPPTSESIPIIAAFFSFAIVILGVSICVSLITVNIFYRHPKMHRMGDWTRYIFLEWLPWILLMSRPDHVFRKPKREKKKEEDEESNTGKVEIMELLSEQQNQNPRPRLLVNSQIVMDSTIPFLEEVIGYLKVFKAKLDDDEEEEEEILNWRFMAMVIDRFSLFLFTGLIFGTTFVIFAACPNLLSADQIIETAHVP</sequence>
<name>E3LRP0_CAERE</name>